<keyword evidence="1" id="KW-0808">Transferase</keyword>
<evidence type="ECO:0000259" key="2">
    <source>
        <dbReference type="Pfam" id="PF13581"/>
    </source>
</evidence>
<reference evidence="3 4" key="1">
    <citation type="submission" date="2022-06" db="EMBL/GenBank/DDBJ databases">
        <title>Draft genome sequence of type strain Streptomyces rubrisoli DSM 42083.</title>
        <authorList>
            <person name="Duangmal K."/>
            <person name="Klaysubun C."/>
        </authorList>
    </citation>
    <scope>NUCLEOTIDE SEQUENCE [LARGE SCALE GENOMIC DNA]</scope>
    <source>
        <strain evidence="3 4">DSM 42083</strain>
    </source>
</reference>
<accession>A0ABT1PBJ7</accession>
<dbReference type="Pfam" id="PF13581">
    <property type="entry name" value="HATPase_c_2"/>
    <property type="match status" value="1"/>
</dbReference>
<organism evidence="3 4">
    <name type="scientific">Streptantibioticus rubrisoli</name>
    <dbReference type="NCBI Taxonomy" id="1387313"/>
    <lineage>
        <taxon>Bacteria</taxon>
        <taxon>Bacillati</taxon>
        <taxon>Actinomycetota</taxon>
        <taxon>Actinomycetes</taxon>
        <taxon>Kitasatosporales</taxon>
        <taxon>Streptomycetaceae</taxon>
        <taxon>Streptantibioticus</taxon>
    </lineage>
</organism>
<keyword evidence="3" id="KW-0547">Nucleotide-binding</keyword>
<dbReference type="Gene3D" id="3.30.565.10">
    <property type="entry name" value="Histidine kinase-like ATPase, C-terminal domain"/>
    <property type="match status" value="1"/>
</dbReference>
<evidence type="ECO:0000313" key="3">
    <source>
        <dbReference type="EMBL" id="MCQ4042742.1"/>
    </source>
</evidence>
<dbReference type="SUPFAM" id="SSF55874">
    <property type="entry name" value="ATPase domain of HSP90 chaperone/DNA topoisomerase II/histidine kinase"/>
    <property type="match status" value="1"/>
</dbReference>
<dbReference type="Proteomes" id="UP001206206">
    <property type="component" value="Unassembled WGS sequence"/>
</dbReference>
<evidence type="ECO:0000256" key="1">
    <source>
        <dbReference type="ARBA" id="ARBA00022527"/>
    </source>
</evidence>
<dbReference type="PANTHER" id="PTHR35526">
    <property type="entry name" value="ANTI-SIGMA-F FACTOR RSBW-RELATED"/>
    <property type="match status" value="1"/>
</dbReference>
<keyword evidence="4" id="KW-1185">Reference proteome</keyword>
<comment type="caution">
    <text evidence="3">The sequence shown here is derived from an EMBL/GenBank/DDBJ whole genome shotgun (WGS) entry which is preliminary data.</text>
</comment>
<keyword evidence="1" id="KW-0723">Serine/threonine-protein kinase</keyword>
<dbReference type="InterPro" id="IPR036890">
    <property type="entry name" value="HATPase_C_sf"/>
</dbReference>
<dbReference type="InterPro" id="IPR003594">
    <property type="entry name" value="HATPase_dom"/>
</dbReference>
<sequence>MGTIRTAVVNVSGEAAAATPSGSVGHLLPVPHIREAVATVRRRAHALLADWGLPSGSLEDALLVISELITNAILHALPPAVLRLCWSEIAGCPVLRIEVTDGGSVPRPRRRPQEAVAPDEHGRGLCIVTALSVRCGTHVRPGGVVRWADLPVS</sequence>
<feature type="domain" description="Histidine kinase/HSP90-like ATPase" evidence="2">
    <location>
        <begin position="35"/>
        <end position="143"/>
    </location>
</feature>
<name>A0ABT1PBJ7_9ACTN</name>
<dbReference type="InterPro" id="IPR050267">
    <property type="entry name" value="Anti-sigma-factor_SerPK"/>
</dbReference>
<dbReference type="PANTHER" id="PTHR35526:SF3">
    <property type="entry name" value="ANTI-SIGMA-F FACTOR RSBW"/>
    <property type="match status" value="1"/>
</dbReference>
<keyword evidence="3" id="KW-0067">ATP-binding</keyword>
<gene>
    <name evidence="3" type="ORF">NON19_12060</name>
</gene>
<dbReference type="CDD" id="cd16936">
    <property type="entry name" value="HATPase_RsbW-like"/>
    <property type="match status" value="1"/>
</dbReference>
<proteinExistence type="predicted"/>
<protein>
    <submittedName>
        <fullName evidence="3">ATP-binding protein</fullName>
    </submittedName>
</protein>
<keyword evidence="1" id="KW-0418">Kinase</keyword>
<dbReference type="EMBL" id="JANFNH010000009">
    <property type="protein sequence ID" value="MCQ4042742.1"/>
    <property type="molecule type" value="Genomic_DNA"/>
</dbReference>
<evidence type="ECO:0000313" key="4">
    <source>
        <dbReference type="Proteomes" id="UP001206206"/>
    </source>
</evidence>
<dbReference type="GO" id="GO:0005524">
    <property type="term" value="F:ATP binding"/>
    <property type="evidence" value="ECO:0007669"/>
    <property type="project" value="UniProtKB-KW"/>
</dbReference>